<proteinExistence type="predicted"/>
<comment type="caution">
    <text evidence="1">The sequence shown here is derived from an EMBL/GenBank/DDBJ whole genome shotgun (WGS) entry which is preliminary data.</text>
</comment>
<sequence>MKNRPRTPGQRAGSAVRRSGASLCVDAFHSLFDISRPLHGEITSGFIEVVAILLLQPDICRVNGGWVIFIFPPPDENSARPQPQENIAAVSAAEVFAVPYTFVLFAPGHSV</sequence>
<dbReference type="AlphaFoldDB" id="A0A6L6IIN6"/>
<keyword evidence="2" id="KW-1185">Reference proteome</keyword>
<gene>
    <name evidence="1" type="ORF">GJV78_10755</name>
</gene>
<organism evidence="1 2">
    <name type="scientific">Intestinirhabdus alba</name>
    <dbReference type="NCBI Taxonomy" id="2899544"/>
    <lineage>
        <taxon>Bacteria</taxon>
        <taxon>Pseudomonadati</taxon>
        <taxon>Pseudomonadota</taxon>
        <taxon>Gammaproteobacteria</taxon>
        <taxon>Enterobacterales</taxon>
        <taxon>Enterobacteriaceae</taxon>
        <taxon>Intestinirhabdus</taxon>
    </lineage>
</organism>
<accession>A0A6L6IIN6</accession>
<dbReference type="Proteomes" id="UP000477739">
    <property type="component" value="Unassembled WGS sequence"/>
</dbReference>
<dbReference type="EMBL" id="WMJZ01000012">
    <property type="protein sequence ID" value="MTH46722.1"/>
    <property type="molecule type" value="Genomic_DNA"/>
</dbReference>
<dbReference type="RefSeq" id="WP_155108337.1">
    <property type="nucleotide sequence ID" value="NZ_WMJZ01000012.1"/>
</dbReference>
<reference evidence="1 2" key="1">
    <citation type="submission" date="2019-11" db="EMBL/GenBank/DDBJ databases">
        <title>Escherichia alba sp. nov. isolated from the gut of plastic-eating superworms Zophobas atratus.</title>
        <authorList>
            <person name="Yang Y."/>
        </authorList>
    </citation>
    <scope>NUCLEOTIDE SEQUENCE [LARGE SCALE GENOMIC DNA]</scope>
    <source>
        <strain evidence="2">BIT-B35</strain>
    </source>
</reference>
<protein>
    <submittedName>
        <fullName evidence="1">Uncharacterized protein</fullName>
    </submittedName>
</protein>
<evidence type="ECO:0000313" key="2">
    <source>
        <dbReference type="Proteomes" id="UP000477739"/>
    </source>
</evidence>
<name>A0A6L6IIN6_9ENTR</name>
<evidence type="ECO:0000313" key="1">
    <source>
        <dbReference type="EMBL" id="MTH46722.1"/>
    </source>
</evidence>